<organism evidence="2 3">
    <name type="scientific">Hypsizygus marmoreus</name>
    <name type="common">White beech mushroom</name>
    <name type="synonym">Agaricus marmoreus</name>
    <dbReference type="NCBI Taxonomy" id="39966"/>
    <lineage>
        <taxon>Eukaryota</taxon>
        <taxon>Fungi</taxon>
        <taxon>Dikarya</taxon>
        <taxon>Basidiomycota</taxon>
        <taxon>Agaricomycotina</taxon>
        <taxon>Agaricomycetes</taxon>
        <taxon>Agaricomycetidae</taxon>
        <taxon>Agaricales</taxon>
        <taxon>Tricholomatineae</taxon>
        <taxon>Lyophyllaceae</taxon>
        <taxon>Hypsizygus</taxon>
    </lineage>
</organism>
<protein>
    <recommendedName>
        <fullName evidence="1">Thioredoxin domain-containing protein</fullName>
    </recommendedName>
</protein>
<comment type="caution">
    <text evidence="2">The sequence shown here is derived from an EMBL/GenBank/DDBJ whole genome shotgun (WGS) entry which is preliminary data.</text>
</comment>
<name>A0A369K5L9_HYPMA</name>
<dbReference type="EMBL" id="LUEZ02000010">
    <property type="protein sequence ID" value="RDB28790.1"/>
    <property type="molecule type" value="Genomic_DNA"/>
</dbReference>
<evidence type="ECO:0000313" key="3">
    <source>
        <dbReference type="Proteomes" id="UP000076154"/>
    </source>
</evidence>
<dbReference type="Pfam" id="PF06110">
    <property type="entry name" value="TXD17-like_Trx"/>
    <property type="match status" value="1"/>
</dbReference>
<feature type="domain" description="Thioredoxin" evidence="1">
    <location>
        <begin position="14"/>
        <end position="61"/>
    </location>
</feature>
<dbReference type="AlphaFoldDB" id="A0A369K5L9"/>
<dbReference type="Gene3D" id="3.40.30.10">
    <property type="entry name" value="Glutaredoxin"/>
    <property type="match status" value="1"/>
</dbReference>
<evidence type="ECO:0000259" key="1">
    <source>
        <dbReference type="Pfam" id="PF06110"/>
    </source>
</evidence>
<gene>
    <name evidence="2" type="ORF">Hypma_015891</name>
</gene>
<sequence length="71" mass="7904">MDGSSVKDLAYSKVIVYVGDRPAWKTPLNVFRADPWKLTDIPTIIKLRDGVEESRLVEKDIAGGLAAFIKE</sequence>
<dbReference type="OrthoDB" id="78947at2759"/>
<dbReference type="Proteomes" id="UP000076154">
    <property type="component" value="Unassembled WGS sequence"/>
</dbReference>
<reference evidence="2" key="1">
    <citation type="submission" date="2018-04" db="EMBL/GenBank/DDBJ databases">
        <title>Whole genome sequencing of Hypsizygus marmoreus.</title>
        <authorList>
            <person name="Choi I.-G."/>
            <person name="Min B."/>
            <person name="Kim J.-G."/>
            <person name="Kim S."/>
            <person name="Oh Y.-L."/>
            <person name="Kong W.-S."/>
            <person name="Park H."/>
            <person name="Jeong J."/>
            <person name="Song E.-S."/>
        </authorList>
    </citation>
    <scope>NUCLEOTIDE SEQUENCE [LARGE SCALE GENOMIC DNA]</scope>
    <source>
        <strain evidence="2">51987-8</strain>
    </source>
</reference>
<proteinExistence type="predicted"/>
<dbReference type="STRING" id="39966.A0A369K5L9"/>
<keyword evidence="3" id="KW-1185">Reference proteome</keyword>
<dbReference type="InParanoid" id="A0A369K5L9"/>
<dbReference type="InterPro" id="IPR010357">
    <property type="entry name" value="TXNDC17_dom"/>
</dbReference>
<accession>A0A369K5L9</accession>
<evidence type="ECO:0000313" key="2">
    <source>
        <dbReference type="EMBL" id="RDB28790.1"/>
    </source>
</evidence>